<feature type="compositionally biased region" description="Polar residues" evidence="1">
    <location>
        <begin position="73"/>
        <end position="83"/>
    </location>
</feature>
<evidence type="ECO:0000256" key="1">
    <source>
        <dbReference type="SAM" id="MobiDB-lite"/>
    </source>
</evidence>
<organism evidence="3 4">
    <name type="scientific">Dyella mobilis</name>
    <dbReference type="NCBI Taxonomy" id="1849582"/>
    <lineage>
        <taxon>Bacteria</taxon>
        <taxon>Pseudomonadati</taxon>
        <taxon>Pseudomonadota</taxon>
        <taxon>Gammaproteobacteria</taxon>
        <taxon>Lysobacterales</taxon>
        <taxon>Rhodanobacteraceae</taxon>
        <taxon>Dyella</taxon>
    </lineage>
</organism>
<dbReference type="RefSeq" id="WP_204629985.1">
    <property type="nucleotide sequence ID" value="NZ_BSOC01000009.1"/>
</dbReference>
<reference evidence="3" key="1">
    <citation type="submission" date="2020-10" db="EMBL/GenBank/DDBJ databases">
        <title>Phylogeny of dyella-like bacteria.</title>
        <authorList>
            <person name="Fu J."/>
        </authorList>
    </citation>
    <scope>NUCLEOTIDE SEQUENCE</scope>
    <source>
        <strain evidence="3">DHON07</strain>
    </source>
</reference>
<comment type="caution">
    <text evidence="3">The sequence shown here is derived from an EMBL/GenBank/DDBJ whole genome shotgun (WGS) entry which is preliminary data.</text>
</comment>
<keyword evidence="2" id="KW-1133">Transmembrane helix</keyword>
<accession>A0ABS2KB02</accession>
<feature type="transmembrane region" description="Helical" evidence="2">
    <location>
        <begin position="39"/>
        <end position="58"/>
    </location>
</feature>
<keyword evidence="2" id="KW-0472">Membrane</keyword>
<evidence type="ECO:0000313" key="3">
    <source>
        <dbReference type="EMBL" id="MBM7128362.1"/>
    </source>
</evidence>
<dbReference type="Proteomes" id="UP001430193">
    <property type="component" value="Unassembled WGS sequence"/>
</dbReference>
<keyword evidence="4" id="KW-1185">Reference proteome</keyword>
<sequence>MKISSRHRRAIVLCSSAIIISGAVTPELFSGDPTKVRCAIAAMVGGLMMVVAGLVLAYRNPNPKQAEKPSAKPEQTGTTVRSP</sequence>
<evidence type="ECO:0000313" key="4">
    <source>
        <dbReference type="Proteomes" id="UP001430193"/>
    </source>
</evidence>
<gene>
    <name evidence="3" type="ORF">ISS99_02410</name>
</gene>
<keyword evidence="2" id="KW-0812">Transmembrane</keyword>
<evidence type="ECO:0000256" key="2">
    <source>
        <dbReference type="SAM" id="Phobius"/>
    </source>
</evidence>
<feature type="region of interest" description="Disordered" evidence="1">
    <location>
        <begin position="61"/>
        <end position="83"/>
    </location>
</feature>
<dbReference type="EMBL" id="JADIKF010000033">
    <property type="protein sequence ID" value="MBM7128362.1"/>
    <property type="molecule type" value="Genomic_DNA"/>
</dbReference>
<name>A0ABS2KB02_9GAMM</name>
<proteinExistence type="predicted"/>
<protein>
    <submittedName>
        <fullName evidence="3">Uncharacterized protein</fullName>
    </submittedName>
</protein>